<dbReference type="EMBL" id="JAESDN010000006">
    <property type="protein sequence ID" value="KAG7048675.1"/>
    <property type="molecule type" value="Genomic_DNA"/>
</dbReference>
<reference evidence="1" key="1">
    <citation type="submission" date="2021-05" db="EMBL/GenBank/DDBJ databases">
        <title>Comparative genomics of three Colletotrichum scovillei strains and genetic complementation revealed genes involved fungal growth and virulence on chili pepper.</title>
        <authorList>
            <person name="Hsieh D.-K."/>
            <person name="Chuang S.-C."/>
            <person name="Chen C.-Y."/>
            <person name="Chao Y.-T."/>
            <person name="Lu M.-Y.J."/>
            <person name="Lee M.-H."/>
            <person name="Shih M.-C."/>
        </authorList>
    </citation>
    <scope>NUCLEOTIDE SEQUENCE</scope>
    <source>
        <strain evidence="1">Coll-153</strain>
    </source>
</reference>
<dbReference type="AlphaFoldDB" id="A0A9P7R390"/>
<protein>
    <submittedName>
        <fullName evidence="1">Uncharacterized protein</fullName>
    </submittedName>
</protein>
<sequence length="51" mass="5697">MLRFCFSIPDVRPGCSVEPAFVGPRTKTSLLEPLRQVETPSPHLIRSMIDA</sequence>
<name>A0A9P7R390_9PEZI</name>
<evidence type="ECO:0000313" key="1">
    <source>
        <dbReference type="EMBL" id="KAG7048675.1"/>
    </source>
</evidence>
<dbReference type="Proteomes" id="UP000699042">
    <property type="component" value="Unassembled WGS sequence"/>
</dbReference>
<proteinExistence type="predicted"/>
<gene>
    <name evidence="1" type="ORF">JMJ77_014310</name>
</gene>
<comment type="caution">
    <text evidence="1">The sequence shown here is derived from an EMBL/GenBank/DDBJ whole genome shotgun (WGS) entry which is preliminary data.</text>
</comment>
<accession>A0A9P7R390</accession>
<keyword evidence="2" id="KW-1185">Reference proteome</keyword>
<evidence type="ECO:0000313" key="2">
    <source>
        <dbReference type="Proteomes" id="UP000699042"/>
    </source>
</evidence>
<organism evidence="1 2">
    <name type="scientific">Colletotrichum scovillei</name>
    <dbReference type="NCBI Taxonomy" id="1209932"/>
    <lineage>
        <taxon>Eukaryota</taxon>
        <taxon>Fungi</taxon>
        <taxon>Dikarya</taxon>
        <taxon>Ascomycota</taxon>
        <taxon>Pezizomycotina</taxon>
        <taxon>Sordariomycetes</taxon>
        <taxon>Hypocreomycetidae</taxon>
        <taxon>Glomerellales</taxon>
        <taxon>Glomerellaceae</taxon>
        <taxon>Colletotrichum</taxon>
        <taxon>Colletotrichum acutatum species complex</taxon>
    </lineage>
</organism>